<dbReference type="InterPro" id="IPR023996">
    <property type="entry name" value="TonB-dep_OMP_SusC/RagA"/>
</dbReference>
<feature type="chain" id="PRO_5021031225" evidence="1">
    <location>
        <begin position="25"/>
        <end position="1017"/>
    </location>
</feature>
<reference evidence="3" key="1">
    <citation type="submission" date="2019-03" db="EMBL/GenBank/DDBJ databases">
        <title>Flavobacterium sp.</title>
        <authorList>
            <person name="Kim H."/>
        </authorList>
    </citation>
    <scope>NUCLEOTIDE SEQUENCE [LARGE SCALE GENOMIC DNA]</scope>
    <source>
        <strain evidence="3">GS13</strain>
    </source>
</reference>
<evidence type="ECO:0000313" key="3">
    <source>
        <dbReference type="Proteomes" id="UP000291124"/>
    </source>
</evidence>
<evidence type="ECO:0000256" key="1">
    <source>
        <dbReference type="SAM" id="SignalP"/>
    </source>
</evidence>
<dbReference type="OrthoDB" id="9768177at2"/>
<dbReference type="SUPFAM" id="SSF56935">
    <property type="entry name" value="Porins"/>
    <property type="match status" value="1"/>
</dbReference>
<organism evidence="2 3">
    <name type="scientific">Flavobacterium nackdongense</name>
    <dbReference type="NCBI Taxonomy" id="2547394"/>
    <lineage>
        <taxon>Bacteria</taxon>
        <taxon>Pseudomonadati</taxon>
        <taxon>Bacteroidota</taxon>
        <taxon>Flavobacteriia</taxon>
        <taxon>Flavobacteriales</taxon>
        <taxon>Flavobacteriaceae</taxon>
        <taxon>Flavobacterium</taxon>
    </lineage>
</organism>
<evidence type="ECO:0000313" key="2">
    <source>
        <dbReference type="EMBL" id="QBN20498.1"/>
    </source>
</evidence>
<dbReference type="Gene3D" id="2.170.130.10">
    <property type="entry name" value="TonB-dependent receptor, plug domain"/>
    <property type="match status" value="1"/>
</dbReference>
<dbReference type="Gene3D" id="2.60.40.1120">
    <property type="entry name" value="Carboxypeptidase-like, regulatory domain"/>
    <property type="match status" value="1"/>
</dbReference>
<dbReference type="RefSeq" id="WP_133277997.1">
    <property type="nucleotide sequence ID" value="NZ_CP037933.1"/>
</dbReference>
<dbReference type="NCBIfam" id="TIGR04056">
    <property type="entry name" value="OMP_RagA_SusC"/>
    <property type="match status" value="1"/>
</dbReference>
<feature type="signal peptide" evidence="1">
    <location>
        <begin position="1"/>
        <end position="24"/>
    </location>
</feature>
<gene>
    <name evidence="2" type="ORF">E1750_17440</name>
</gene>
<accession>A0A4P6YDT9</accession>
<keyword evidence="1" id="KW-0732">Signal</keyword>
<name>A0A4P6YDT9_9FLAO</name>
<dbReference type="EMBL" id="CP037933">
    <property type="protein sequence ID" value="QBN20498.1"/>
    <property type="molecule type" value="Genomic_DNA"/>
</dbReference>
<keyword evidence="3" id="KW-1185">Reference proteome</keyword>
<sequence length="1017" mass="112824">MMIKKLNYKLFLFFVFFVILSTNAQEGNSTVLKGKITDEKNAPLAGALVSAGNDEKTYSNQKGEFEISVKDSKSITVALDKYNSQQIAITDAETGIDVKMKLSEVFFEEKDKINLPFGQLEKGRIVGSVSNLNIEEHFSKDQRIGLNSAVSGKVGGVFGGSNVLGLGNAVYIIDGVPRSADYINLTEIEDVTILKDPVSRVLYGSAADKGVILITTKRGAIGKKNLTVRADYGVQKAVAKPNYLGAADYMTYYNQALLNDKRPVKYTDQQISDTRSGINPIFNPDVDYYSDEFVKDDVSYLDVNIEASGGNKQAQYFLTGGFSNNEGWLNKGTTEETNRYNIRANSNYKLSSKLKMNLDVVGVVNQYKSPNVFDINNLGATDDNNYSISSDFWTKAQTNLPNSFPLLIPIADITNPASYQGAYLVDGKYLLGGTKEFTRNIYGDLTNRGNKTATDRYFQVNSGLDWDLSAITKGLSVKGNVTFDFLNTSVETQNKSYAVYQPFTDPVTGIVSVTKIGADVPSNEKSVSTDEAYFSRRLGFYGTLDYDRTFGEHSIKATALTYLTEEQIPNAFQTLRSLNYGLRANYMFKNKYVVDFSGVYIGSKKLNQGDNFAFAPTGGLGWIISNESFFKKNKTDFLKLRGSVGLLQNDNWDNVFLYESSYSTGNNFNYNNGTVSNRELNINNIAAPIDWQKRLEFNFGFEGSFFNKSLYADASYFYSKGYDIVTVLTNATPDVLGYKYSANNNSFIDSGIEYTVKYTKALSKDVKIAAGLYSVFAVGTVDKVDEPNYGPNAQTRLRTGRNSGALFGLQADGLYGESDFNTDGTLVTGLPSVTFGSVQPGDIKYVDINKDGVIDVNDQKIIGNSRPSVQYSFDFNVSYKKFDFYVLGLGQDGQDRYRNSSYFWISGDAKYSEKVLDAYGPDNKNVNASMPRLSSTNNNNNYRSSTFWLYSSDYFTIPTMQISYNLVGKEKAFFNNIKFFVKGNNLIVINNENDDLRFGVGSSPITKGMSIGLISSF</sequence>
<protein>
    <submittedName>
        <fullName evidence="2">SusC/RagA family TonB-linked outer membrane protein</fullName>
    </submittedName>
</protein>
<dbReference type="KEGG" id="fnk:E1750_17440"/>
<dbReference type="AlphaFoldDB" id="A0A4P6YDT9"/>
<dbReference type="Proteomes" id="UP000291124">
    <property type="component" value="Chromosome"/>
</dbReference>
<dbReference type="InterPro" id="IPR037066">
    <property type="entry name" value="Plug_dom_sf"/>
</dbReference>
<proteinExistence type="predicted"/>